<dbReference type="EMBL" id="QHLZ01000011">
    <property type="protein sequence ID" value="PXA64445.1"/>
    <property type="molecule type" value="Genomic_DNA"/>
</dbReference>
<reference evidence="1 2" key="1">
    <citation type="submission" date="2018-05" db="EMBL/GenBank/DDBJ databases">
        <title>Genetic diversity of glacier-inhabiting Cryobacterium bacteria in China and description of Cryobacterium mengkeensis sp. nov. and Arthrobacter glacialis sp. nov.</title>
        <authorList>
            <person name="Liu Q."/>
            <person name="Xin Y.-H."/>
        </authorList>
    </citation>
    <scope>NUCLEOTIDE SEQUENCE [LARGE SCALE GENOMIC DNA]</scope>
    <source>
        <strain evidence="1 2">GP3</strain>
    </source>
</reference>
<dbReference type="AlphaFoldDB" id="A0A2V3DNB3"/>
<evidence type="ECO:0000313" key="2">
    <source>
        <dbReference type="Proteomes" id="UP000246303"/>
    </source>
</evidence>
<evidence type="ECO:0008006" key="3">
    <source>
        <dbReference type="Google" id="ProtNLM"/>
    </source>
</evidence>
<dbReference type="Gene3D" id="1.10.1900.10">
    <property type="entry name" value="c-terminal domain of poly(a) binding protein"/>
    <property type="match status" value="1"/>
</dbReference>
<gene>
    <name evidence="1" type="ORF">CVS29_14970</name>
</gene>
<evidence type="ECO:0000313" key="1">
    <source>
        <dbReference type="EMBL" id="PXA64445.1"/>
    </source>
</evidence>
<comment type="caution">
    <text evidence="1">The sequence shown here is derived from an EMBL/GenBank/DDBJ whole genome shotgun (WGS) entry which is preliminary data.</text>
</comment>
<keyword evidence="2" id="KW-1185">Reference proteome</keyword>
<dbReference type="Pfam" id="PF06304">
    <property type="entry name" value="DUF1048"/>
    <property type="match status" value="1"/>
</dbReference>
<organism evidence="1 2">
    <name type="scientific">Arthrobacter psychrochitiniphilus</name>
    <dbReference type="NCBI Taxonomy" id="291045"/>
    <lineage>
        <taxon>Bacteria</taxon>
        <taxon>Bacillati</taxon>
        <taxon>Actinomycetota</taxon>
        <taxon>Actinomycetes</taxon>
        <taxon>Micrococcales</taxon>
        <taxon>Micrococcaceae</taxon>
        <taxon>Arthrobacter</taxon>
    </lineage>
</organism>
<dbReference type="SUPFAM" id="SSF158560">
    <property type="entry name" value="BH3980-like"/>
    <property type="match status" value="1"/>
</dbReference>
<name>A0A2V3DNB3_9MICC</name>
<protein>
    <recommendedName>
        <fullName evidence="3">DUF1048 domain-containing protein</fullName>
    </recommendedName>
</protein>
<proteinExistence type="predicted"/>
<dbReference type="InterPro" id="IPR008316">
    <property type="entry name" value="UCP029876"/>
</dbReference>
<dbReference type="RefSeq" id="WP_110107143.1">
    <property type="nucleotide sequence ID" value="NZ_JACBZZ010000001.1"/>
</dbReference>
<dbReference type="Proteomes" id="UP000246303">
    <property type="component" value="Unassembled WGS sequence"/>
</dbReference>
<accession>A0A2V3DNB3</accession>
<sequence length="121" mass="13336">MSWIEKVTGPLEQKKAYRDYKARVKALPGGYRQAAAALERYLMFMGPSNDGKSLIAMLDDLVELLEQSAAAGTPVRDVLGANPVEFAELFMDNYGGGSWIRKERARLSTSIERAVAQGQEP</sequence>
<dbReference type="OrthoDB" id="8083683at2"/>